<feature type="active site" evidence="13">
    <location>
        <position position="67"/>
    </location>
</feature>
<sequence length="200" mass="20312">MRVLGIDPGLRATGWGVIDVTAGRLIHVANGVIKPNHKEPDAQRLGRIADDLSAIIAAHQPTYAAIEEIFVAKSAKSALKLGMARGVGIMICGQAGLEVHELAARLVKKSITGTGTADKRQIQDMVSRLLGVTPANADAADALAIAIAASNGAGQIIGDGAGKAASVRVGSTRNAEADSGLSQAIAAALARDAQDNEGNP</sequence>
<dbReference type="AlphaFoldDB" id="D5BPN3"/>
<dbReference type="PANTHER" id="PTHR30194:SF3">
    <property type="entry name" value="CROSSOVER JUNCTION ENDODEOXYRIBONUCLEASE RUVC"/>
    <property type="match status" value="1"/>
</dbReference>
<evidence type="ECO:0000256" key="10">
    <source>
        <dbReference type="ARBA" id="ARBA00023172"/>
    </source>
</evidence>
<evidence type="ECO:0000256" key="8">
    <source>
        <dbReference type="ARBA" id="ARBA00022842"/>
    </source>
</evidence>
<evidence type="ECO:0000256" key="3">
    <source>
        <dbReference type="ARBA" id="ARBA00022722"/>
    </source>
</evidence>
<evidence type="ECO:0000256" key="7">
    <source>
        <dbReference type="ARBA" id="ARBA00022801"/>
    </source>
</evidence>
<dbReference type="EC" id="3.1.21.10" evidence="13 14"/>
<protein>
    <recommendedName>
        <fullName evidence="13 14">Crossover junction endodeoxyribonuclease RuvC</fullName>
        <ecNumber evidence="13 14">3.1.21.10</ecNumber>
    </recommendedName>
    <alternativeName>
        <fullName evidence="13">Holliday junction nuclease RuvC</fullName>
    </alternativeName>
    <alternativeName>
        <fullName evidence="13">Holliday junction resolvase RuvC</fullName>
    </alternativeName>
</protein>
<comment type="function">
    <text evidence="13">The RuvA-RuvB-RuvC complex processes Holliday junction (HJ) DNA during genetic recombination and DNA repair. Endonuclease that resolves HJ intermediates. Cleaves cruciform DNA by making single-stranded nicks across the HJ at symmetrical positions within the homologous arms, yielding a 5'-phosphate and a 3'-hydroxyl group; requires a central core of homology in the junction. The consensus cleavage sequence is 5'-(A/T)TT(C/G)-3'. Cleavage occurs on the 3'-side of the TT dinucleotide at the point of strand exchange. HJ branch migration catalyzed by RuvA-RuvB allows RuvC to scan DNA until it finds its consensus sequence, where it cleaves and resolves the cruciform DNA.</text>
</comment>
<comment type="similarity">
    <text evidence="1 13">Belongs to the RuvC family.</text>
</comment>
<evidence type="ECO:0000256" key="1">
    <source>
        <dbReference type="ARBA" id="ARBA00009518"/>
    </source>
</evidence>
<evidence type="ECO:0000256" key="9">
    <source>
        <dbReference type="ARBA" id="ARBA00023125"/>
    </source>
</evidence>
<dbReference type="GO" id="GO:0003677">
    <property type="term" value="F:DNA binding"/>
    <property type="evidence" value="ECO:0007669"/>
    <property type="project" value="UniProtKB-KW"/>
</dbReference>
<comment type="cofactor">
    <cofactor evidence="13">
        <name>Mg(2+)</name>
        <dbReference type="ChEBI" id="CHEBI:18420"/>
    </cofactor>
    <text evidence="13">Binds 2 Mg(2+) ion per subunit.</text>
</comment>
<dbReference type="eggNOG" id="COG0817">
    <property type="taxonomic scope" value="Bacteria"/>
</dbReference>
<keyword evidence="10 13" id="KW-0233">DNA recombination</keyword>
<dbReference type="GO" id="GO:0006281">
    <property type="term" value="P:DNA repair"/>
    <property type="evidence" value="ECO:0007669"/>
    <property type="project" value="UniProtKB-UniRule"/>
</dbReference>
<dbReference type="PRINTS" id="PR00696">
    <property type="entry name" value="RSOLVASERUVC"/>
</dbReference>
<keyword evidence="16" id="KW-1185">Reference proteome</keyword>
<gene>
    <name evidence="13" type="primary">ruvC</name>
    <name evidence="15" type="ordered locus">SAR116_2292</name>
</gene>
<dbReference type="InterPro" id="IPR002176">
    <property type="entry name" value="X-over_junc_endoDNase_RuvC"/>
</dbReference>
<comment type="catalytic activity">
    <reaction evidence="12 13">
        <text>Endonucleolytic cleavage at a junction such as a reciprocal single-stranded crossover between two homologous DNA duplexes (Holliday junction).</text>
        <dbReference type="EC" id="3.1.21.10"/>
    </reaction>
</comment>
<organism evidence="15 16">
    <name type="scientific">Puniceispirillum marinum (strain IMCC1322)</name>
    <dbReference type="NCBI Taxonomy" id="488538"/>
    <lineage>
        <taxon>Bacteria</taxon>
        <taxon>Pseudomonadati</taxon>
        <taxon>Pseudomonadota</taxon>
        <taxon>Alphaproteobacteria</taxon>
        <taxon>Candidatus Puniceispirillales</taxon>
        <taxon>Candidatus Puniceispirillaceae</taxon>
        <taxon>Candidatus Puniceispirillum</taxon>
    </lineage>
</organism>
<dbReference type="GO" id="GO:0048476">
    <property type="term" value="C:Holliday junction resolvase complex"/>
    <property type="evidence" value="ECO:0007669"/>
    <property type="project" value="UniProtKB-UniRule"/>
</dbReference>
<evidence type="ECO:0000313" key="16">
    <source>
        <dbReference type="Proteomes" id="UP000007460"/>
    </source>
</evidence>
<dbReference type="InterPro" id="IPR036397">
    <property type="entry name" value="RNaseH_sf"/>
</dbReference>
<evidence type="ECO:0000256" key="5">
    <source>
        <dbReference type="ARBA" id="ARBA00022759"/>
    </source>
</evidence>
<evidence type="ECO:0000256" key="12">
    <source>
        <dbReference type="ARBA" id="ARBA00029354"/>
    </source>
</evidence>
<keyword evidence="5 13" id="KW-0255">Endonuclease</keyword>
<keyword evidence="9 13" id="KW-0238">DNA-binding</keyword>
<comment type="subunit">
    <text evidence="13">Homodimer which binds Holliday junction (HJ) DNA. The HJ becomes 2-fold symmetrical on binding to RuvC with unstacked arms; it has a different conformation from HJ DNA in complex with RuvA. In the full resolvosome a probable DNA-RuvA(4)-RuvB(12)-RuvC(2) complex forms which resolves the HJ.</text>
</comment>
<dbReference type="HOGENOM" id="CLU_091257_1_0_5"/>
<feature type="binding site" evidence="13">
    <location>
        <position position="138"/>
    </location>
    <ligand>
        <name>Mg(2+)</name>
        <dbReference type="ChEBI" id="CHEBI:18420"/>
        <label>1</label>
    </ligand>
</feature>
<dbReference type="GO" id="GO:0006310">
    <property type="term" value="P:DNA recombination"/>
    <property type="evidence" value="ECO:0007669"/>
    <property type="project" value="UniProtKB-UniRule"/>
</dbReference>
<dbReference type="Gene3D" id="3.30.420.10">
    <property type="entry name" value="Ribonuclease H-like superfamily/Ribonuclease H"/>
    <property type="match status" value="1"/>
</dbReference>
<reference evidence="15 16" key="1">
    <citation type="journal article" date="2010" name="J. Bacteriol.">
        <title>Complete genome sequence of "Candidatus Puniceispirillum marinum" IMCC1322, a representative of the SAR116 clade in the Alphaproteobacteria.</title>
        <authorList>
            <person name="Oh H.M."/>
            <person name="Kwon K.K."/>
            <person name="Kang I."/>
            <person name="Kang S.G."/>
            <person name="Lee J.H."/>
            <person name="Kim S.J."/>
            <person name="Cho J.C."/>
        </authorList>
    </citation>
    <scope>NUCLEOTIDE SEQUENCE [LARGE SCALE GENOMIC DNA]</scope>
    <source>
        <strain evidence="15 16">IMCC1322</strain>
    </source>
</reference>
<dbReference type="GO" id="GO:0008821">
    <property type="term" value="F:crossover junction DNA endonuclease activity"/>
    <property type="evidence" value="ECO:0007669"/>
    <property type="project" value="UniProtKB-UniRule"/>
</dbReference>
<dbReference type="Proteomes" id="UP000007460">
    <property type="component" value="Chromosome"/>
</dbReference>
<dbReference type="Pfam" id="PF02075">
    <property type="entry name" value="RuvC"/>
    <property type="match status" value="1"/>
</dbReference>
<dbReference type="FunFam" id="3.30.420.10:FF:000002">
    <property type="entry name" value="Crossover junction endodeoxyribonuclease RuvC"/>
    <property type="match status" value="1"/>
</dbReference>
<dbReference type="GO" id="GO:0009432">
    <property type="term" value="P:SOS response"/>
    <property type="evidence" value="ECO:0007669"/>
    <property type="project" value="UniProtKB-ARBA"/>
</dbReference>
<evidence type="ECO:0000256" key="13">
    <source>
        <dbReference type="HAMAP-Rule" id="MF_00034"/>
    </source>
</evidence>
<dbReference type="SUPFAM" id="SSF53098">
    <property type="entry name" value="Ribonuclease H-like"/>
    <property type="match status" value="1"/>
</dbReference>
<dbReference type="GO" id="GO:0005737">
    <property type="term" value="C:cytoplasm"/>
    <property type="evidence" value="ECO:0007669"/>
    <property type="project" value="UniProtKB-SubCell"/>
</dbReference>
<dbReference type="HAMAP" id="MF_00034">
    <property type="entry name" value="RuvC"/>
    <property type="match status" value="1"/>
</dbReference>
<dbReference type="PANTHER" id="PTHR30194">
    <property type="entry name" value="CROSSOVER JUNCTION ENDODEOXYRIBONUCLEASE RUVC"/>
    <property type="match status" value="1"/>
</dbReference>
<keyword evidence="8 13" id="KW-0460">Magnesium</keyword>
<accession>D5BPN3</accession>
<evidence type="ECO:0000256" key="6">
    <source>
        <dbReference type="ARBA" id="ARBA00022763"/>
    </source>
</evidence>
<keyword evidence="2 13" id="KW-0963">Cytoplasm</keyword>
<dbReference type="KEGG" id="apb:SAR116_2292"/>
<evidence type="ECO:0000256" key="4">
    <source>
        <dbReference type="ARBA" id="ARBA00022723"/>
    </source>
</evidence>
<dbReference type="RefSeq" id="WP_013047162.1">
    <property type="nucleotide sequence ID" value="NC_014010.1"/>
</dbReference>
<dbReference type="NCBIfam" id="TIGR00228">
    <property type="entry name" value="ruvC"/>
    <property type="match status" value="1"/>
</dbReference>
<feature type="active site" evidence="13">
    <location>
        <position position="7"/>
    </location>
</feature>
<evidence type="ECO:0000256" key="11">
    <source>
        <dbReference type="ARBA" id="ARBA00023204"/>
    </source>
</evidence>
<comment type="subcellular location">
    <subcellularLocation>
        <location evidence="13">Cytoplasm</location>
    </subcellularLocation>
</comment>
<feature type="binding site" evidence="13">
    <location>
        <position position="67"/>
    </location>
    <ligand>
        <name>Mg(2+)</name>
        <dbReference type="ChEBI" id="CHEBI:18420"/>
        <label>2</label>
    </ligand>
</feature>
<evidence type="ECO:0000313" key="15">
    <source>
        <dbReference type="EMBL" id="ADE40535.1"/>
    </source>
</evidence>
<dbReference type="InterPro" id="IPR012337">
    <property type="entry name" value="RNaseH-like_sf"/>
</dbReference>
<evidence type="ECO:0000256" key="14">
    <source>
        <dbReference type="NCBIfam" id="TIGR00228"/>
    </source>
</evidence>
<proteinExistence type="inferred from homology"/>
<feature type="binding site" evidence="13">
    <location>
        <position position="7"/>
    </location>
    <ligand>
        <name>Mg(2+)</name>
        <dbReference type="ChEBI" id="CHEBI:18420"/>
        <label>1</label>
    </ligand>
</feature>
<dbReference type="GO" id="GO:0000287">
    <property type="term" value="F:magnesium ion binding"/>
    <property type="evidence" value="ECO:0007669"/>
    <property type="project" value="UniProtKB-UniRule"/>
</dbReference>
<keyword evidence="3 13" id="KW-0540">Nuclease</keyword>
<evidence type="ECO:0000256" key="2">
    <source>
        <dbReference type="ARBA" id="ARBA00022490"/>
    </source>
</evidence>
<keyword evidence="4 13" id="KW-0479">Metal-binding</keyword>
<name>D5BPN3_PUNMI</name>
<dbReference type="CDD" id="cd16962">
    <property type="entry name" value="RuvC"/>
    <property type="match status" value="1"/>
</dbReference>
<dbReference type="STRING" id="488538.SAR116_2292"/>
<keyword evidence="7 13" id="KW-0378">Hydrolase</keyword>
<dbReference type="OrthoDB" id="9805499at2"/>
<keyword evidence="11 13" id="KW-0234">DNA repair</keyword>
<feature type="active site" evidence="13">
    <location>
        <position position="138"/>
    </location>
</feature>
<dbReference type="EMBL" id="CP001751">
    <property type="protein sequence ID" value="ADE40535.1"/>
    <property type="molecule type" value="Genomic_DNA"/>
</dbReference>
<keyword evidence="6 13" id="KW-0227">DNA damage</keyword>